<evidence type="ECO:0000256" key="3">
    <source>
        <dbReference type="ARBA" id="ARBA00022781"/>
    </source>
</evidence>
<dbReference type="GO" id="GO:0046961">
    <property type="term" value="F:proton-transporting ATPase activity, rotational mechanism"/>
    <property type="evidence" value="ECO:0007669"/>
    <property type="project" value="InterPro"/>
</dbReference>
<comment type="subunit">
    <text evidence="5">V-ATPase is a heteromultimeric enzyme composed of a peripheral catalytic V1 complex (components A to H) attached to an integral membrane V0 proton pore complex.</text>
</comment>
<evidence type="ECO:0000256" key="2">
    <source>
        <dbReference type="ARBA" id="ARBA00022448"/>
    </source>
</evidence>
<dbReference type="AlphaFoldDB" id="A0AAU9JJ48"/>
<dbReference type="CDD" id="cd14785">
    <property type="entry name" value="V-ATPase_C"/>
    <property type="match status" value="1"/>
</dbReference>
<keyword evidence="3 5" id="KW-0375">Hydrogen ion transport</keyword>
<gene>
    <name evidence="6" type="ORF">BSTOLATCC_MIC36300</name>
</gene>
<dbReference type="InterPro" id="IPR036132">
    <property type="entry name" value="Vac_ATP_synth_c_sf"/>
</dbReference>
<dbReference type="Pfam" id="PF03223">
    <property type="entry name" value="V-ATPase_C"/>
    <property type="match status" value="1"/>
</dbReference>
<reference evidence="6" key="1">
    <citation type="submission" date="2021-09" db="EMBL/GenBank/DDBJ databases">
        <authorList>
            <consortium name="AG Swart"/>
            <person name="Singh M."/>
            <person name="Singh A."/>
            <person name="Seah K."/>
            <person name="Emmerich C."/>
        </authorList>
    </citation>
    <scope>NUCLEOTIDE SEQUENCE</scope>
    <source>
        <strain evidence="6">ATCC30299</strain>
    </source>
</reference>
<evidence type="ECO:0000256" key="4">
    <source>
        <dbReference type="ARBA" id="ARBA00023065"/>
    </source>
</evidence>
<dbReference type="Gene3D" id="3.30.70.1180">
    <property type="entry name" value="Vacuolar atp synthase subunit c, domain 1"/>
    <property type="match status" value="1"/>
</dbReference>
<sequence>MEQWLVSVQCQPSQKDSISQVIEQEVMQISSRALGRVHLFNCPTHFKVGSLDQLVALADDLTKLDHHLEGVVKKVERQFVEIEPNPHITIDNPFVGNQQSFAPMDYVANFQWNNSKYPPTKTLQELSGLIEERMRALDDDVKNKTVRYQEAKNSLGAITKKESGNLYSKDLAEIITSAIASPEDFVNSEHFKTYLVVLPKKDVKKWLETYEFLDSGVVPRCTKQFDVEDKDLTLWRAIVLKPSADSFVVAVKQNKWAAREFSFDPAYTETQQASKEKVNKQFQTQHNLLWRACKVVFSELFIALVHLKAMRIFAESVLRYSLPPQFVSFYIVPERDREKRVLDSMVKKFMRPGETADMYGSREDSDESDDFFPFVFVRLPSF</sequence>
<organism evidence="6 7">
    <name type="scientific">Blepharisma stoltei</name>
    <dbReference type="NCBI Taxonomy" id="1481888"/>
    <lineage>
        <taxon>Eukaryota</taxon>
        <taxon>Sar</taxon>
        <taxon>Alveolata</taxon>
        <taxon>Ciliophora</taxon>
        <taxon>Postciliodesmatophora</taxon>
        <taxon>Heterotrichea</taxon>
        <taxon>Heterotrichida</taxon>
        <taxon>Blepharismidae</taxon>
        <taxon>Blepharisma</taxon>
    </lineage>
</organism>
<evidence type="ECO:0000313" key="6">
    <source>
        <dbReference type="EMBL" id="CAG9324514.1"/>
    </source>
</evidence>
<protein>
    <recommendedName>
        <fullName evidence="5">V-type proton ATPase subunit C</fullName>
    </recommendedName>
</protein>
<dbReference type="InterPro" id="IPR004907">
    <property type="entry name" value="ATPase_V1-cplx_csu"/>
</dbReference>
<dbReference type="PANTHER" id="PTHR10137:SF0">
    <property type="entry name" value="V-TYPE PROTON ATPASE SUBUNIT C"/>
    <property type="match status" value="1"/>
</dbReference>
<name>A0AAU9JJ48_9CILI</name>
<dbReference type="Gene3D" id="1.20.1460.10">
    <property type="entry name" value="subunit c (vma5p) of the yeast v-atpase, domain 2"/>
    <property type="match status" value="1"/>
</dbReference>
<evidence type="ECO:0000256" key="1">
    <source>
        <dbReference type="ARBA" id="ARBA00006138"/>
    </source>
</evidence>
<keyword evidence="4 5" id="KW-0406">Ion transport</keyword>
<accession>A0AAU9JJ48</accession>
<evidence type="ECO:0000256" key="5">
    <source>
        <dbReference type="RuleBase" id="RU364010"/>
    </source>
</evidence>
<comment type="function">
    <text evidence="5">Subunit of the V1 complex of vacuolar(H+)-ATPase (V-ATPase), a multisubunit enzyme composed of a peripheral complex (V1) that hydrolyzes ATP and a membrane integral complex (V0) that translocates protons. V-ATPase is responsible for acidifying and maintaining the pH of intracellular compartments and in some cell types, is targeted to the plasma membrane, where it is responsible for acidifying the extracellular environment. Subunit C is necessary for the assembly of the catalytic sector of the enzyme and is likely to have a specific function in its catalytic activity.</text>
</comment>
<comment type="caution">
    <text evidence="6">The sequence shown here is derived from an EMBL/GenBank/DDBJ whole genome shotgun (WGS) entry which is preliminary data.</text>
</comment>
<keyword evidence="2 5" id="KW-0813">Transport</keyword>
<keyword evidence="7" id="KW-1185">Reference proteome</keyword>
<dbReference type="SUPFAM" id="SSF118203">
    <property type="entry name" value="Vacuolar ATP synthase subunit C"/>
    <property type="match status" value="1"/>
</dbReference>
<comment type="similarity">
    <text evidence="1 5">Belongs to the V-ATPase C subunit family.</text>
</comment>
<evidence type="ECO:0000313" key="7">
    <source>
        <dbReference type="Proteomes" id="UP001162131"/>
    </source>
</evidence>
<dbReference type="PANTHER" id="PTHR10137">
    <property type="entry name" value="V-TYPE PROTON ATPASE SUBUNIT C"/>
    <property type="match status" value="1"/>
</dbReference>
<dbReference type="Gene3D" id="3.30.70.100">
    <property type="match status" value="1"/>
</dbReference>
<dbReference type="Proteomes" id="UP001162131">
    <property type="component" value="Unassembled WGS sequence"/>
</dbReference>
<dbReference type="GO" id="GO:0000221">
    <property type="term" value="C:vacuolar proton-transporting V-type ATPase, V1 domain"/>
    <property type="evidence" value="ECO:0007669"/>
    <property type="project" value="TreeGrafter"/>
</dbReference>
<dbReference type="EMBL" id="CAJZBQ010000036">
    <property type="protein sequence ID" value="CAG9324514.1"/>
    <property type="molecule type" value="Genomic_DNA"/>
</dbReference>
<proteinExistence type="inferred from homology"/>